<comment type="similarity">
    <text evidence="1">Belongs to the HupF/HypC family.</text>
</comment>
<organism evidence="2">
    <name type="scientific">marine sediment metagenome</name>
    <dbReference type="NCBI Taxonomy" id="412755"/>
    <lineage>
        <taxon>unclassified sequences</taxon>
        <taxon>metagenomes</taxon>
        <taxon>ecological metagenomes</taxon>
    </lineage>
</organism>
<dbReference type="Pfam" id="PF01455">
    <property type="entry name" value="HupF_HypC"/>
    <property type="match status" value="1"/>
</dbReference>
<dbReference type="PANTHER" id="PTHR35177:SF2">
    <property type="entry name" value="HYDROGENASE MATURATION FACTOR HYBG"/>
    <property type="match status" value="1"/>
</dbReference>
<accession>A0A0F9HS34</accession>
<dbReference type="EMBL" id="LAZR01023604">
    <property type="protein sequence ID" value="KKL77942.1"/>
    <property type="molecule type" value="Genomic_DNA"/>
</dbReference>
<gene>
    <name evidence="2" type="ORF">LCGC14_2029840</name>
</gene>
<dbReference type="InterPro" id="IPR019812">
    <property type="entry name" value="Hydgase_assmbl_chp_CS"/>
</dbReference>
<dbReference type="GO" id="GO:0005506">
    <property type="term" value="F:iron ion binding"/>
    <property type="evidence" value="ECO:0007669"/>
    <property type="project" value="TreeGrafter"/>
</dbReference>
<dbReference type="Gene3D" id="2.30.30.140">
    <property type="match status" value="1"/>
</dbReference>
<proteinExistence type="inferred from homology"/>
<sequence length="73" mass="7754">MCLAVPAKIESIEGERATVSLGGTRLEVVTALTPEAKVGDYVLVHAGYAITLLDEADAHETFAILREIAGEQE</sequence>
<evidence type="ECO:0000313" key="2">
    <source>
        <dbReference type="EMBL" id="KKL77942.1"/>
    </source>
</evidence>
<dbReference type="PANTHER" id="PTHR35177">
    <property type="entry name" value="HYDROGENASE MATURATION FACTOR HYBG"/>
    <property type="match status" value="1"/>
</dbReference>
<dbReference type="PRINTS" id="PR00445">
    <property type="entry name" value="HUPFHYPC"/>
</dbReference>
<dbReference type="SUPFAM" id="SSF159127">
    <property type="entry name" value="HupF/HypC-like"/>
    <property type="match status" value="1"/>
</dbReference>
<evidence type="ECO:0000256" key="1">
    <source>
        <dbReference type="ARBA" id="ARBA00006018"/>
    </source>
</evidence>
<protein>
    <recommendedName>
        <fullName evidence="3">Hydrogenase assembly chaperone HypC/HupF</fullName>
    </recommendedName>
</protein>
<dbReference type="GO" id="GO:0051604">
    <property type="term" value="P:protein maturation"/>
    <property type="evidence" value="ECO:0007669"/>
    <property type="project" value="TreeGrafter"/>
</dbReference>
<dbReference type="PROSITE" id="PS01097">
    <property type="entry name" value="HUPF_HYPC"/>
    <property type="match status" value="1"/>
</dbReference>
<evidence type="ECO:0008006" key="3">
    <source>
        <dbReference type="Google" id="ProtNLM"/>
    </source>
</evidence>
<comment type="caution">
    <text evidence="2">The sequence shown here is derived from an EMBL/GenBank/DDBJ whole genome shotgun (WGS) entry which is preliminary data.</text>
</comment>
<dbReference type="InterPro" id="IPR001109">
    <property type="entry name" value="Hydrogenase_HupF/HypC"/>
</dbReference>
<dbReference type="GO" id="GO:1902670">
    <property type="term" value="F:carbon dioxide binding"/>
    <property type="evidence" value="ECO:0007669"/>
    <property type="project" value="TreeGrafter"/>
</dbReference>
<reference evidence="2" key="1">
    <citation type="journal article" date="2015" name="Nature">
        <title>Complex archaea that bridge the gap between prokaryotes and eukaryotes.</title>
        <authorList>
            <person name="Spang A."/>
            <person name="Saw J.H."/>
            <person name="Jorgensen S.L."/>
            <person name="Zaremba-Niedzwiedzka K."/>
            <person name="Martijn J."/>
            <person name="Lind A.E."/>
            <person name="van Eijk R."/>
            <person name="Schleper C."/>
            <person name="Guy L."/>
            <person name="Ettema T.J."/>
        </authorList>
    </citation>
    <scope>NUCLEOTIDE SEQUENCE</scope>
</reference>
<dbReference type="AlphaFoldDB" id="A0A0F9HS34"/>
<name>A0A0F9HS34_9ZZZZ</name>
<dbReference type="NCBIfam" id="TIGR00074">
    <property type="entry name" value="hypC_hupF"/>
    <property type="match status" value="1"/>
</dbReference>